<organism evidence="2 3">
    <name type="scientific">Pseudoduganella buxea</name>
    <dbReference type="NCBI Taxonomy" id="1949069"/>
    <lineage>
        <taxon>Bacteria</taxon>
        <taxon>Pseudomonadati</taxon>
        <taxon>Pseudomonadota</taxon>
        <taxon>Betaproteobacteria</taxon>
        <taxon>Burkholderiales</taxon>
        <taxon>Oxalobacteraceae</taxon>
        <taxon>Telluria group</taxon>
        <taxon>Pseudoduganella</taxon>
    </lineage>
</organism>
<dbReference type="InterPro" id="IPR013424">
    <property type="entry name" value="Ice-binding_C"/>
</dbReference>
<feature type="domain" description="Ice-binding protein C-terminal" evidence="1">
    <location>
        <begin position="33"/>
        <end position="58"/>
    </location>
</feature>
<evidence type="ECO:0000259" key="1">
    <source>
        <dbReference type="Pfam" id="PF07589"/>
    </source>
</evidence>
<dbReference type="Pfam" id="PF07589">
    <property type="entry name" value="PEP-CTERM"/>
    <property type="match status" value="1"/>
</dbReference>
<evidence type="ECO:0000313" key="2">
    <source>
        <dbReference type="EMBL" id="GGB84830.1"/>
    </source>
</evidence>
<keyword evidence="3" id="KW-1185">Reference proteome</keyword>
<dbReference type="EMBL" id="BMKG01000001">
    <property type="protein sequence ID" value="GGB84830.1"/>
    <property type="molecule type" value="Genomic_DNA"/>
</dbReference>
<accession>A0ABQ1K5D3</accession>
<evidence type="ECO:0000313" key="3">
    <source>
        <dbReference type="Proteomes" id="UP000622638"/>
    </source>
</evidence>
<gene>
    <name evidence="2" type="ORF">GCM10011572_03440</name>
</gene>
<dbReference type="Proteomes" id="UP000622638">
    <property type="component" value="Unassembled WGS sequence"/>
</dbReference>
<proteinExistence type="predicted"/>
<name>A0ABQ1K5D3_9BURK</name>
<dbReference type="NCBIfam" id="TIGR02595">
    <property type="entry name" value="PEP_CTERM"/>
    <property type="match status" value="1"/>
</dbReference>
<reference evidence="3" key="1">
    <citation type="journal article" date="2019" name="Int. J. Syst. Evol. Microbiol.">
        <title>The Global Catalogue of Microorganisms (GCM) 10K type strain sequencing project: providing services to taxonomists for standard genome sequencing and annotation.</title>
        <authorList>
            <consortium name="The Broad Institute Genomics Platform"/>
            <consortium name="The Broad Institute Genome Sequencing Center for Infectious Disease"/>
            <person name="Wu L."/>
            <person name="Ma J."/>
        </authorList>
    </citation>
    <scope>NUCLEOTIDE SEQUENCE [LARGE SCALE GENOMIC DNA]</scope>
    <source>
        <strain evidence="3">CGMCC 1.15931</strain>
    </source>
</reference>
<sequence length="60" mass="6309">MWSSGSGEGYIVTCDTGVTFGLRDLVLTVQVSPVPEPSTWAMLAAGFGLPAVTARPRRKA</sequence>
<protein>
    <recommendedName>
        <fullName evidence="1">Ice-binding protein C-terminal domain-containing protein</fullName>
    </recommendedName>
</protein>
<comment type="caution">
    <text evidence="2">The sequence shown here is derived from an EMBL/GenBank/DDBJ whole genome shotgun (WGS) entry which is preliminary data.</text>
</comment>